<dbReference type="InterPro" id="IPR050109">
    <property type="entry name" value="HTH-type_TetR-like_transc_reg"/>
</dbReference>
<dbReference type="PRINTS" id="PR00455">
    <property type="entry name" value="HTHTETR"/>
</dbReference>
<dbReference type="Gene3D" id="1.10.357.10">
    <property type="entry name" value="Tetracycline Repressor, domain 2"/>
    <property type="match status" value="1"/>
</dbReference>
<evidence type="ECO:0000256" key="1">
    <source>
        <dbReference type="ARBA" id="ARBA00023125"/>
    </source>
</evidence>
<dbReference type="OrthoDB" id="4541465at2"/>
<protein>
    <submittedName>
        <fullName evidence="4">TetR/AcrR family transcriptional regulator</fullName>
    </submittedName>
</protein>
<accession>A0A3E1K9B6</accession>
<evidence type="ECO:0000313" key="5">
    <source>
        <dbReference type="Proteomes" id="UP000260351"/>
    </source>
</evidence>
<dbReference type="GO" id="GO:0000976">
    <property type="term" value="F:transcription cis-regulatory region binding"/>
    <property type="evidence" value="ECO:0007669"/>
    <property type="project" value="TreeGrafter"/>
</dbReference>
<organism evidence="4 5">
    <name type="scientific">Wenzhouxiangella sediminis</name>
    <dbReference type="NCBI Taxonomy" id="1792836"/>
    <lineage>
        <taxon>Bacteria</taxon>
        <taxon>Pseudomonadati</taxon>
        <taxon>Pseudomonadota</taxon>
        <taxon>Gammaproteobacteria</taxon>
        <taxon>Chromatiales</taxon>
        <taxon>Wenzhouxiangellaceae</taxon>
        <taxon>Wenzhouxiangella</taxon>
    </lineage>
</organism>
<feature type="DNA-binding region" description="H-T-H motif" evidence="2">
    <location>
        <begin position="39"/>
        <end position="58"/>
    </location>
</feature>
<dbReference type="AlphaFoldDB" id="A0A3E1K9B6"/>
<evidence type="ECO:0000313" key="4">
    <source>
        <dbReference type="EMBL" id="RFF30747.1"/>
    </source>
</evidence>
<dbReference type="Pfam" id="PF00440">
    <property type="entry name" value="TetR_N"/>
    <property type="match status" value="1"/>
</dbReference>
<proteinExistence type="predicted"/>
<dbReference type="RefSeq" id="WP_116650376.1">
    <property type="nucleotide sequence ID" value="NZ_QUZK01000032.1"/>
</dbReference>
<keyword evidence="1 2" id="KW-0238">DNA-binding</keyword>
<dbReference type="PANTHER" id="PTHR30055:SF237">
    <property type="entry name" value="TRANSCRIPTIONAL REPRESSOR MCE3R"/>
    <property type="match status" value="1"/>
</dbReference>
<dbReference type="SUPFAM" id="SSF46689">
    <property type="entry name" value="Homeodomain-like"/>
    <property type="match status" value="1"/>
</dbReference>
<keyword evidence="5" id="KW-1185">Reference proteome</keyword>
<feature type="domain" description="HTH tetR-type" evidence="3">
    <location>
        <begin position="16"/>
        <end position="76"/>
    </location>
</feature>
<dbReference type="InterPro" id="IPR001647">
    <property type="entry name" value="HTH_TetR"/>
</dbReference>
<sequence length="197" mass="22051">MAKSSTDNSGGGEKASLTPADWEQEALALIAEKGIAALRVEPLARRLGITKGSFYWHFPGRDELLSKALARWEQQDRQHLRLSLSAGSAPAERLADFVWRTSRQTLTHRIYVALCASPDHPCIGPVLRRVTERRIKYLAAALEELGLPTTEARHRANLMYSSYVGYLQLQAQGLVPDKDEPDFDAYVQHVIETLIEI</sequence>
<dbReference type="InterPro" id="IPR009057">
    <property type="entry name" value="Homeodomain-like_sf"/>
</dbReference>
<gene>
    <name evidence="4" type="ORF">DZC52_06785</name>
</gene>
<evidence type="ECO:0000256" key="2">
    <source>
        <dbReference type="PROSITE-ProRule" id="PRU00335"/>
    </source>
</evidence>
<dbReference type="EMBL" id="QUZK01000032">
    <property type="protein sequence ID" value="RFF30747.1"/>
    <property type="molecule type" value="Genomic_DNA"/>
</dbReference>
<reference evidence="4 5" key="1">
    <citation type="submission" date="2018-08" db="EMBL/GenBank/DDBJ databases">
        <title>Wenzhouxiangella salilacus sp. nov., a novel bacterium isolated from a saline lake in Xinjiang Province, China.</title>
        <authorList>
            <person name="Han S."/>
        </authorList>
    </citation>
    <scope>NUCLEOTIDE SEQUENCE [LARGE SCALE GENOMIC DNA]</scope>
    <source>
        <strain evidence="4 5">XDB06</strain>
    </source>
</reference>
<dbReference type="PANTHER" id="PTHR30055">
    <property type="entry name" value="HTH-TYPE TRANSCRIPTIONAL REGULATOR RUTR"/>
    <property type="match status" value="1"/>
</dbReference>
<dbReference type="PROSITE" id="PS50977">
    <property type="entry name" value="HTH_TETR_2"/>
    <property type="match status" value="1"/>
</dbReference>
<dbReference type="Proteomes" id="UP000260351">
    <property type="component" value="Unassembled WGS sequence"/>
</dbReference>
<name>A0A3E1K9B6_9GAMM</name>
<evidence type="ECO:0000259" key="3">
    <source>
        <dbReference type="PROSITE" id="PS50977"/>
    </source>
</evidence>
<dbReference type="GO" id="GO:0003700">
    <property type="term" value="F:DNA-binding transcription factor activity"/>
    <property type="evidence" value="ECO:0007669"/>
    <property type="project" value="TreeGrafter"/>
</dbReference>
<comment type="caution">
    <text evidence="4">The sequence shown here is derived from an EMBL/GenBank/DDBJ whole genome shotgun (WGS) entry which is preliminary data.</text>
</comment>